<dbReference type="Proteomes" id="UP000276133">
    <property type="component" value="Unassembled WGS sequence"/>
</dbReference>
<gene>
    <name evidence="1" type="ORF">BpHYR1_032009</name>
</gene>
<proteinExistence type="predicted"/>
<organism evidence="1 2">
    <name type="scientific">Brachionus plicatilis</name>
    <name type="common">Marine rotifer</name>
    <name type="synonym">Brachionus muelleri</name>
    <dbReference type="NCBI Taxonomy" id="10195"/>
    <lineage>
        <taxon>Eukaryota</taxon>
        <taxon>Metazoa</taxon>
        <taxon>Spiralia</taxon>
        <taxon>Gnathifera</taxon>
        <taxon>Rotifera</taxon>
        <taxon>Eurotatoria</taxon>
        <taxon>Monogononta</taxon>
        <taxon>Pseudotrocha</taxon>
        <taxon>Ploima</taxon>
        <taxon>Brachionidae</taxon>
        <taxon>Brachionus</taxon>
    </lineage>
</organism>
<comment type="caution">
    <text evidence="1">The sequence shown here is derived from an EMBL/GenBank/DDBJ whole genome shotgun (WGS) entry which is preliminary data.</text>
</comment>
<keyword evidence="2" id="KW-1185">Reference proteome</keyword>
<evidence type="ECO:0000313" key="1">
    <source>
        <dbReference type="EMBL" id="RNA41891.1"/>
    </source>
</evidence>
<evidence type="ECO:0000313" key="2">
    <source>
        <dbReference type="Proteomes" id="UP000276133"/>
    </source>
</evidence>
<protein>
    <submittedName>
        <fullName evidence="1">Uncharacterized protein</fullName>
    </submittedName>
</protein>
<name>A0A3M7T1H9_BRAPC</name>
<sequence length="73" mass="8441">MTINYLKNTDTQTQLVSSSCITLDHVKFSFGLVLNREKVVIVLYKNETMPKVLFKIKYNFIAQLVVVLMETLD</sequence>
<dbReference type="EMBL" id="REGN01000439">
    <property type="protein sequence ID" value="RNA41891.1"/>
    <property type="molecule type" value="Genomic_DNA"/>
</dbReference>
<dbReference type="AlphaFoldDB" id="A0A3M7T1H9"/>
<reference evidence="1 2" key="1">
    <citation type="journal article" date="2018" name="Sci. Rep.">
        <title>Genomic signatures of local adaptation to the degree of environmental predictability in rotifers.</title>
        <authorList>
            <person name="Franch-Gras L."/>
            <person name="Hahn C."/>
            <person name="Garcia-Roger E.M."/>
            <person name="Carmona M.J."/>
            <person name="Serra M."/>
            <person name="Gomez A."/>
        </authorList>
    </citation>
    <scope>NUCLEOTIDE SEQUENCE [LARGE SCALE GENOMIC DNA]</scope>
    <source>
        <strain evidence="1">HYR1</strain>
    </source>
</reference>
<accession>A0A3M7T1H9</accession>